<dbReference type="EMBL" id="LNOI01000004">
    <property type="protein sequence ID" value="KUY16956.1"/>
    <property type="molecule type" value="Genomic_DNA"/>
</dbReference>
<dbReference type="SUPFAM" id="SSF53448">
    <property type="entry name" value="Nucleotide-diphospho-sugar transferases"/>
    <property type="match status" value="1"/>
</dbReference>
<dbReference type="Pfam" id="PF00535">
    <property type="entry name" value="Glycos_transf_2"/>
    <property type="match status" value="1"/>
</dbReference>
<feature type="domain" description="Glycosyltransferase 2-like" evidence="1">
    <location>
        <begin position="5"/>
        <end position="117"/>
    </location>
</feature>
<evidence type="ECO:0000313" key="3">
    <source>
        <dbReference type="Proteomes" id="UP000064412"/>
    </source>
</evidence>
<name>A0ABD4DIJ1_ELIMR</name>
<dbReference type="AlphaFoldDB" id="A0ABD4DIJ1"/>
<dbReference type="Gene3D" id="3.90.550.10">
    <property type="entry name" value="Spore Coat Polysaccharide Biosynthesis Protein SpsA, Chain A"/>
    <property type="match status" value="1"/>
</dbReference>
<comment type="caution">
    <text evidence="2">The sequence shown here is derived from an EMBL/GenBank/DDBJ whole genome shotgun (WGS) entry which is preliminary data.</text>
</comment>
<proteinExistence type="predicted"/>
<dbReference type="InterPro" id="IPR001173">
    <property type="entry name" value="Glyco_trans_2-like"/>
</dbReference>
<gene>
    <name evidence="2" type="ORF">ATB95_11250</name>
</gene>
<reference evidence="2 3" key="1">
    <citation type="submission" date="2015-11" db="EMBL/GenBank/DDBJ databases">
        <authorList>
            <person name="Nicholson A.C."/>
            <person name="Humrighouse B.W."/>
            <person name="Graziano J."/>
            <person name="Lasker B."/>
            <person name="Whitney A.M."/>
            <person name="Mcquiston J.R."/>
        </authorList>
    </citation>
    <scope>NUCLEOTIDE SEQUENCE [LARGE SCALE GENOMIC DNA]</scope>
    <source>
        <strain evidence="2 3">G4071</strain>
    </source>
</reference>
<organism evidence="2 3">
    <name type="scientific">Elizabethkingia miricola</name>
    <name type="common">Chryseobacterium miricola</name>
    <dbReference type="NCBI Taxonomy" id="172045"/>
    <lineage>
        <taxon>Bacteria</taxon>
        <taxon>Pseudomonadati</taxon>
        <taxon>Bacteroidota</taxon>
        <taxon>Flavobacteriia</taxon>
        <taxon>Flavobacteriales</taxon>
        <taxon>Weeksellaceae</taxon>
        <taxon>Elizabethkingia</taxon>
    </lineage>
</organism>
<dbReference type="Proteomes" id="UP000064412">
    <property type="component" value="Unassembled WGS sequence"/>
</dbReference>
<evidence type="ECO:0000313" key="2">
    <source>
        <dbReference type="EMBL" id="KUY16956.1"/>
    </source>
</evidence>
<sequence length="283" mass="33457">MESISKSEYTGEYEVVVIDDGSREEERLEDLVTKFPFLKVIRLEPDQKWYNNSCIPFNIGFKEAKGDKIIIQNPECFHFDDILSCVSNNLQQGTYLSFGCFSIDKGSTDEDKLFWNREYIEDTIAKNNYIVKEDGGLGWYNHSIYRPEAYHFCTAIIKNDLNKLQGFDERFALGIAYDDDEFIQRVRRRLQIVFVDKCRVLHQNHYNMESTSYQNRSNKKALFKYNKSVLDNRFLFSSNRVLSLIGEKRKTIRLINFAEKYINRLIYPFVKISRKTKNNLTQI</sequence>
<evidence type="ECO:0000259" key="1">
    <source>
        <dbReference type="Pfam" id="PF00535"/>
    </source>
</evidence>
<dbReference type="InterPro" id="IPR029044">
    <property type="entry name" value="Nucleotide-diphossugar_trans"/>
</dbReference>
<dbReference type="RefSeq" id="WP_059345002.1">
    <property type="nucleotide sequence ID" value="NZ_CP140570.1"/>
</dbReference>
<accession>A0ABD4DIJ1</accession>
<protein>
    <recommendedName>
        <fullName evidence="1">Glycosyltransferase 2-like domain-containing protein</fullName>
    </recommendedName>
</protein>